<accession>A0A2S8FBI1</accession>
<evidence type="ECO:0000256" key="1">
    <source>
        <dbReference type="ARBA" id="ARBA00005291"/>
    </source>
</evidence>
<dbReference type="PANTHER" id="PTHR21017">
    <property type="entry name" value="NIPSNAP-RELATED"/>
    <property type="match status" value="1"/>
</dbReference>
<feature type="domain" description="NIPSNAP" evidence="3">
    <location>
        <begin position="31"/>
        <end position="135"/>
    </location>
</feature>
<evidence type="ECO:0000256" key="2">
    <source>
        <dbReference type="SAM" id="SignalP"/>
    </source>
</evidence>
<feature type="chain" id="PRO_5015683282" evidence="2">
    <location>
        <begin position="27"/>
        <end position="250"/>
    </location>
</feature>
<evidence type="ECO:0000313" key="4">
    <source>
        <dbReference type="EMBL" id="PQO29515.1"/>
    </source>
</evidence>
<dbReference type="EMBL" id="PUHY01000015">
    <property type="protein sequence ID" value="PQO29515.1"/>
    <property type="molecule type" value="Genomic_DNA"/>
</dbReference>
<evidence type="ECO:0000259" key="3">
    <source>
        <dbReference type="Pfam" id="PF07978"/>
    </source>
</evidence>
<dbReference type="RefSeq" id="WP_105332709.1">
    <property type="nucleotide sequence ID" value="NZ_PUHY01000015.1"/>
</dbReference>
<sequence>MRTLFPLLRVAACLLMSTCFVLSSSAEERVYELRTYTTNEGKLDNLHARFRDNTMRIFERHGIENHVYWTPVGEGEDNTLVYIISHASNDAAKESWNGFREDAEWKKVAAESEKDGKILSKRPDAVYMEPTDFSPQNFESADEPRLFELRTYTTAEGRLPALLKRFRDGELKLFEKQGMTNVAYFTPQGTPNTLIYVVAHKDEDAMKKSWEGFRSDKEWQQLWENSTKDGKIVIKVDRQILRPVDYSPLK</sequence>
<keyword evidence="2" id="KW-0732">Signal</keyword>
<protein>
    <submittedName>
        <fullName evidence="4">NIPSNAP family protein</fullName>
    </submittedName>
</protein>
<feature type="domain" description="NIPSNAP" evidence="3">
    <location>
        <begin position="147"/>
        <end position="248"/>
    </location>
</feature>
<reference evidence="4 5" key="1">
    <citation type="submission" date="2018-02" db="EMBL/GenBank/DDBJ databases">
        <title>Comparative genomes isolates from brazilian mangrove.</title>
        <authorList>
            <person name="Araujo J.E."/>
            <person name="Taketani R.G."/>
            <person name="Silva M.C.P."/>
            <person name="Loureco M.V."/>
            <person name="Andreote F.D."/>
        </authorList>
    </citation>
    <scope>NUCLEOTIDE SEQUENCE [LARGE SCALE GENOMIC DNA]</scope>
    <source>
        <strain evidence="4 5">Hex-1 MGV</strain>
    </source>
</reference>
<evidence type="ECO:0000313" key="5">
    <source>
        <dbReference type="Proteomes" id="UP000238322"/>
    </source>
</evidence>
<organism evidence="4 5">
    <name type="scientific">Blastopirellula marina</name>
    <dbReference type="NCBI Taxonomy" id="124"/>
    <lineage>
        <taxon>Bacteria</taxon>
        <taxon>Pseudomonadati</taxon>
        <taxon>Planctomycetota</taxon>
        <taxon>Planctomycetia</taxon>
        <taxon>Pirellulales</taxon>
        <taxon>Pirellulaceae</taxon>
        <taxon>Blastopirellula</taxon>
    </lineage>
</organism>
<dbReference type="InterPro" id="IPR051557">
    <property type="entry name" value="NipSnap_domain"/>
</dbReference>
<dbReference type="InterPro" id="IPR012577">
    <property type="entry name" value="NIPSNAP"/>
</dbReference>
<name>A0A2S8FBI1_9BACT</name>
<dbReference type="Proteomes" id="UP000238322">
    <property type="component" value="Unassembled WGS sequence"/>
</dbReference>
<dbReference type="Pfam" id="PF07978">
    <property type="entry name" value="NIPSNAP"/>
    <property type="match status" value="2"/>
</dbReference>
<dbReference type="InterPro" id="IPR011008">
    <property type="entry name" value="Dimeric_a/b-barrel"/>
</dbReference>
<dbReference type="Gene3D" id="3.30.70.100">
    <property type="match status" value="2"/>
</dbReference>
<feature type="signal peptide" evidence="2">
    <location>
        <begin position="1"/>
        <end position="26"/>
    </location>
</feature>
<proteinExistence type="inferred from homology"/>
<dbReference type="OrthoDB" id="9809695at2"/>
<dbReference type="SUPFAM" id="SSF54909">
    <property type="entry name" value="Dimeric alpha+beta barrel"/>
    <property type="match status" value="2"/>
</dbReference>
<gene>
    <name evidence="4" type="ORF">C5Y83_25995</name>
</gene>
<dbReference type="PANTHER" id="PTHR21017:SF17">
    <property type="entry name" value="PROTEIN NIPSNAP"/>
    <property type="match status" value="1"/>
</dbReference>
<comment type="caution">
    <text evidence="4">The sequence shown here is derived from an EMBL/GenBank/DDBJ whole genome shotgun (WGS) entry which is preliminary data.</text>
</comment>
<comment type="similarity">
    <text evidence="1">Belongs to the NipSnap family.</text>
</comment>
<dbReference type="AlphaFoldDB" id="A0A2S8FBI1"/>